<feature type="domain" description="SnoaL-like" evidence="1">
    <location>
        <begin position="12"/>
        <end position="112"/>
    </location>
</feature>
<accession>A0ABN2N0K6</accession>
<comment type="caution">
    <text evidence="2">The sequence shown here is derived from an EMBL/GenBank/DDBJ whole genome shotgun (WGS) entry which is preliminary data.</text>
</comment>
<evidence type="ECO:0000313" key="2">
    <source>
        <dbReference type="EMBL" id="GAA1844520.1"/>
    </source>
</evidence>
<protein>
    <recommendedName>
        <fullName evidence="1">SnoaL-like domain-containing protein</fullName>
    </recommendedName>
</protein>
<dbReference type="SUPFAM" id="SSF54427">
    <property type="entry name" value="NTF2-like"/>
    <property type="match status" value="1"/>
</dbReference>
<evidence type="ECO:0000259" key="1">
    <source>
        <dbReference type="Pfam" id="PF12680"/>
    </source>
</evidence>
<dbReference type="InterPro" id="IPR032710">
    <property type="entry name" value="NTF2-like_dom_sf"/>
</dbReference>
<proteinExistence type="predicted"/>
<dbReference type="Pfam" id="PF12680">
    <property type="entry name" value="SnoaL_2"/>
    <property type="match status" value="1"/>
</dbReference>
<dbReference type="Proteomes" id="UP001500449">
    <property type="component" value="Unassembled WGS sequence"/>
</dbReference>
<evidence type="ECO:0000313" key="3">
    <source>
        <dbReference type="Proteomes" id="UP001500449"/>
    </source>
</evidence>
<dbReference type="InterPro" id="IPR037401">
    <property type="entry name" value="SnoaL-like"/>
</dbReference>
<dbReference type="Gene3D" id="3.10.450.50">
    <property type="match status" value="1"/>
</dbReference>
<gene>
    <name evidence="2" type="ORF">GCM10009836_24970</name>
</gene>
<dbReference type="RefSeq" id="WP_344415726.1">
    <property type="nucleotide sequence ID" value="NZ_BAAAQK010000005.1"/>
</dbReference>
<sequence length="132" mass="15046">MTVGTDEIVAVVERFHRDMGKLSPDEATSLFTEDGYIQMMMKEPYAGRAEIHRMFTLWTSHYTDVVTTPQTVTASGNRVAVEWLDTSDHNDMHYEIPCCGVFEFEGDKIAAWRLYYDYAAERGQEAGLKPPV</sequence>
<organism evidence="2 3">
    <name type="scientific">Pseudonocardia ailaonensis</name>
    <dbReference type="NCBI Taxonomy" id="367279"/>
    <lineage>
        <taxon>Bacteria</taxon>
        <taxon>Bacillati</taxon>
        <taxon>Actinomycetota</taxon>
        <taxon>Actinomycetes</taxon>
        <taxon>Pseudonocardiales</taxon>
        <taxon>Pseudonocardiaceae</taxon>
        <taxon>Pseudonocardia</taxon>
    </lineage>
</organism>
<name>A0ABN2N0K6_9PSEU</name>
<keyword evidence="3" id="KW-1185">Reference proteome</keyword>
<dbReference type="EMBL" id="BAAAQK010000005">
    <property type="protein sequence ID" value="GAA1844520.1"/>
    <property type="molecule type" value="Genomic_DNA"/>
</dbReference>
<reference evidence="2 3" key="1">
    <citation type="journal article" date="2019" name="Int. J. Syst. Evol. Microbiol.">
        <title>The Global Catalogue of Microorganisms (GCM) 10K type strain sequencing project: providing services to taxonomists for standard genome sequencing and annotation.</title>
        <authorList>
            <consortium name="The Broad Institute Genomics Platform"/>
            <consortium name="The Broad Institute Genome Sequencing Center for Infectious Disease"/>
            <person name="Wu L."/>
            <person name="Ma J."/>
        </authorList>
    </citation>
    <scope>NUCLEOTIDE SEQUENCE [LARGE SCALE GENOMIC DNA]</scope>
    <source>
        <strain evidence="2 3">JCM 16009</strain>
    </source>
</reference>